<dbReference type="Pfam" id="PF20732">
    <property type="entry name" value="NamZ_C"/>
    <property type="match status" value="1"/>
</dbReference>
<dbReference type="PANTHER" id="PTHR42915">
    <property type="entry name" value="HYPOTHETICAL 460 KDA PROTEIN IN FEUA-SIGW INTERGENIC REGION [PRECURSOR]"/>
    <property type="match status" value="1"/>
</dbReference>
<dbReference type="AlphaFoldDB" id="A0AA49JVV3"/>
<feature type="domain" description="Peptidoglycan beta-N-acetylmuramidase NamZ C-terminal" evidence="2">
    <location>
        <begin position="282"/>
        <end position="435"/>
    </location>
</feature>
<dbReference type="PIRSF" id="PIRSF016719">
    <property type="entry name" value="UCP016719"/>
    <property type="match status" value="1"/>
</dbReference>
<dbReference type="InterPro" id="IPR048502">
    <property type="entry name" value="NamZ_N"/>
</dbReference>
<feature type="domain" description="Peptidoglycan beta-N-acetylmuramidase NamZ N-terminal" evidence="1">
    <location>
        <begin position="61"/>
        <end position="277"/>
    </location>
</feature>
<name>A0AA49JVV3_9BACT</name>
<dbReference type="Gene3D" id="3.90.1150.140">
    <property type="match status" value="1"/>
</dbReference>
<evidence type="ECO:0000313" key="4">
    <source>
        <dbReference type="EMBL" id="WKW15480.1"/>
    </source>
</evidence>
<evidence type="ECO:0000259" key="1">
    <source>
        <dbReference type="Pfam" id="PF07075"/>
    </source>
</evidence>
<dbReference type="RefSeq" id="WP_367885452.1">
    <property type="nucleotide sequence ID" value="NZ_CP130612.1"/>
</dbReference>
<dbReference type="EMBL" id="CP130612">
    <property type="protein sequence ID" value="WKW12573.1"/>
    <property type="molecule type" value="Genomic_DNA"/>
</dbReference>
<dbReference type="GO" id="GO:0033922">
    <property type="term" value="F:peptidoglycan beta-N-acetylmuramidase activity"/>
    <property type="evidence" value="ECO:0007669"/>
    <property type="project" value="InterPro"/>
</dbReference>
<proteinExistence type="predicted"/>
<dbReference type="EMBL" id="CP130613">
    <property type="protein sequence ID" value="WKW15480.1"/>
    <property type="molecule type" value="Genomic_DNA"/>
</dbReference>
<dbReference type="Gene3D" id="3.40.50.12170">
    <property type="entry name" value="Uncharacterised protein PF07075, DUF1343"/>
    <property type="match status" value="1"/>
</dbReference>
<dbReference type="Proteomes" id="UP001229955">
    <property type="component" value="Chromosome"/>
</dbReference>
<evidence type="ECO:0000313" key="5">
    <source>
        <dbReference type="Proteomes" id="UP001229955"/>
    </source>
</evidence>
<reference evidence="3" key="1">
    <citation type="submission" date="2023-07" db="EMBL/GenBank/DDBJ databases">
        <authorList>
            <person name="Haufschild T."/>
            <person name="Kallscheuer N."/>
            <person name="Hammer J."/>
            <person name="Kohn T."/>
            <person name="Kabuu M."/>
            <person name="Jogler M."/>
            <person name="Wohfarth N."/>
            <person name="Heuer A."/>
            <person name="Rohde M."/>
            <person name="van Teeseling M.C.F."/>
            <person name="Jogler C."/>
        </authorList>
    </citation>
    <scope>NUCLEOTIDE SEQUENCE</scope>
    <source>
        <strain evidence="3">Strain 138</strain>
        <strain evidence="4">Strain 318</strain>
    </source>
</reference>
<dbReference type="PANTHER" id="PTHR42915:SF1">
    <property type="entry name" value="PEPTIDOGLYCAN BETA-N-ACETYLMURAMIDASE NAMZ"/>
    <property type="match status" value="1"/>
</dbReference>
<keyword evidence="5" id="KW-1185">Reference proteome</keyword>
<organism evidence="3">
    <name type="scientific">Pseudogemmatithrix spongiicola</name>
    <dbReference type="NCBI Taxonomy" id="3062599"/>
    <lineage>
        <taxon>Bacteria</taxon>
        <taxon>Pseudomonadati</taxon>
        <taxon>Gemmatimonadota</taxon>
        <taxon>Gemmatimonadia</taxon>
        <taxon>Gemmatimonadales</taxon>
        <taxon>Gemmatimonadaceae</taxon>
        <taxon>Pseudogemmatithrix</taxon>
    </lineage>
</organism>
<dbReference type="InterPro" id="IPR008302">
    <property type="entry name" value="NamZ"/>
</dbReference>
<sequence>MSHQAWNGVGMKGLWLCVGLLACAPRPRAQEPRPARRDVAVAPGLTVLMEDSLALLAGKRIAVITNQTGVDAEGRSVVDLLHRDPRARAANITVVRLFSPEHGIRGVADRPDLPDEIDRATGLTVHSLYTRETIPPPDSLLRDLDAVVFDLQDIGTRTWTYVGVMVYAMRAAARAGIPFVVLDRPNPISGRVEGPLLDAALANPEDPTPERRGRAYALYPAPLRHGMTMGELARWFAAELAMPVTLHVVPMRGWRRSMYWDDTKLPWIVPSPAMVTLTSATLYPALVAFERSNLSVGRGTDLPFQRVGAPWLDAQQVVDSLNTRGLSGVRFEAERFTPRNPTDAKYGNRAIPGVRIVLVDRDRAQMARVGAAVLWAIAKVHPDSLEVNARGWDERFGMPSVREGLLGRGDPDELIDAQLPSVVAWQQATRQYLIYR</sequence>
<dbReference type="KEGG" id="pspc:Strain318_001868"/>
<dbReference type="InterPro" id="IPR048503">
    <property type="entry name" value="NamZ_C"/>
</dbReference>
<accession>A0AA49Q8V4</accession>
<gene>
    <name evidence="3" type="ORF">Strain138_001869</name>
    <name evidence="4" type="ORF">Strain318_001868</name>
</gene>
<evidence type="ECO:0000313" key="3">
    <source>
        <dbReference type="EMBL" id="WKW12573.1"/>
    </source>
</evidence>
<evidence type="ECO:0000259" key="2">
    <source>
        <dbReference type="Pfam" id="PF20732"/>
    </source>
</evidence>
<accession>A0AA49JVV3</accession>
<dbReference type="Pfam" id="PF07075">
    <property type="entry name" value="NamZ_N"/>
    <property type="match status" value="1"/>
</dbReference>
<protein>
    <submittedName>
        <fullName evidence="3">DUF1343 domain-containing protein</fullName>
    </submittedName>
</protein>